<feature type="domain" description="Alcohol dehydrogenase iron-type/glycerol dehydrogenase GldA" evidence="4">
    <location>
        <begin position="11"/>
        <end position="181"/>
    </location>
</feature>
<dbReference type="GO" id="GO:0046872">
    <property type="term" value="F:metal ion binding"/>
    <property type="evidence" value="ECO:0007669"/>
    <property type="project" value="InterPro"/>
</dbReference>
<dbReference type="Pfam" id="PF00465">
    <property type="entry name" value="Fe-ADH"/>
    <property type="match status" value="1"/>
</dbReference>
<comment type="caution">
    <text evidence="6">The sequence shown here is derived from an EMBL/GenBank/DDBJ whole genome shotgun (WGS) entry which is preliminary data.</text>
</comment>
<dbReference type="Gene3D" id="3.40.50.1970">
    <property type="match status" value="1"/>
</dbReference>
<dbReference type="PANTHER" id="PTHR11496">
    <property type="entry name" value="ALCOHOL DEHYDROGENASE"/>
    <property type="match status" value="1"/>
</dbReference>
<dbReference type="InterPro" id="IPR039697">
    <property type="entry name" value="Alcohol_dehydrogenase_Fe"/>
</dbReference>
<feature type="domain" description="Fe-containing alcohol dehydrogenase-like C-terminal" evidence="5">
    <location>
        <begin position="192"/>
        <end position="392"/>
    </location>
</feature>
<evidence type="ECO:0000256" key="3">
    <source>
        <dbReference type="ARBA" id="ARBA00023027"/>
    </source>
</evidence>
<reference evidence="6" key="1">
    <citation type="submission" date="2019-08" db="EMBL/GenBank/DDBJ databases">
        <authorList>
            <person name="Kucharzyk K."/>
            <person name="Murdoch R.W."/>
            <person name="Higgins S."/>
            <person name="Loffler F."/>
        </authorList>
    </citation>
    <scope>NUCLEOTIDE SEQUENCE</scope>
</reference>
<dbReference type="SUPFAM" id="SSF56796">
    <property type="entry name" value="Dehydroquinate synthase-like"/>
    <property type="match status" value="1"/>
</dbReference>
<evidence type="ECO:0000313" key="6">
    <source>
        <dbReference type="EMBL" id="MPM56723.1"/>
    </source>
</evidence>
<keyword evidence="2 6" id="KW-0560">Oxidoreductase</keyword>
<dbReference type="GO" id="GO:0047516">
    <property type="term" value="F:1,3-propanediol dehydrogenase activity"/>
    <property type="evidence" value="ECO:0007669"/>
    <property type="project" value="UniProtKB-EC"/>
</dbReference>
<protein>
    <submittedName>
        <fullName evidence="6">1,3-propanediol dehydrogenase</fullName>
        <ecNumber evidence="6">1.1.1.202</ecNumber>
    </submittedName>
</protein>
<dbReference type="EC" id="1.1.1.202" evidence="6"/>
<evidence type="ECO:0000256" key="2">
    <source>
        <dbReference type="ARBA" id="ARBA00023002"/>
    </source>
</evidence>
<evidence type="ECO:0000259" key="5">
    <source>
        <dbReference type="Pfam" id="PF25137"/>
    </source>
</evidence>
<dbReference type="Gene3D" id="1.20.1090.10">
    <property type="entry name" value="Dehydroquinate synthase-like - alpha domain"/>
    <property type="match status" value="1"/>
</dbReference>
<dbReference type="InterPro" id="IPR018211">
    <property type="entry name" value="ADH_Fe_CS"/>
</dbReference>
<dbReference type="InterPro" id="IPR056798">
    <property type="entry name" value="ADH_Fe_C"/>
</dbReference>
<accession>A0A645B0N8</accession>
<comment type="similarity">
    <text evidence="1">Belongs to the iron-containing alcohol dehydrogenase family.</text>
</comment>
<dbReference type="GO" id="GO:0004022">
    <property type="term" value="F:alcohol dehydrogenase (NAD+) activity"/>
    <property type="evidence" value="ECO:0007669"/>
    <property type="project" value="TreeGrafter"/>
</dbReference>
<dbReference type="PROSITE" id="PS00060">
    <property type="entry name" value="ADH_IRON_2"/>
    <property type="match status" value="1"/>
</dbReference>
<evidence type="ECO:0000256" key="1">
    <source>
        <dbReference type="ARBA" id="ARBA00007358"/>
    </source>
</evidence>
<organism evidence="6">
    <name type="scientific">bioreactor metagenome</name>
    <dbReference type="NCBI Taxonomy" id="1076179"/>
    <lineage>
        <taxon>unclassified sequences</taxon>
        <taxon>metagenomes</taxon>
        <taxon>ecological metagenomes</taxon>
    </lineage>
</organism>
<dbReference type="Pfam" id="PF25137">
    <property type="entry name" value="ADH_Fe_C"/>
    <property type="match status" value="1"/>
</dbReference>
<proteinExistence type="inferred from homology"/>
<keyword evidence="3" id="KW-0520">NAD</keyword>
<dbReference type="CDD" id="cd14865">
    <property type="entry name" value="Fe-ADH-like"/>
    <property type="match status" value="1"/>
</dbReference>
<name>A0A645B0N8_9ZZZZ</name>
<dbReference type="AlphaFoldDB" id="A0A645B0N8"/>
<dbReference type="EMBL" id="VSSQ01015897">
    <property type="protein sequence ID" value="MPM56723.1"/>
    <property type="molecule type" value="Genomic_DNA"/>
</dbReference>
<dbReference type="FunFam" id="3.40.50.1970:FF:000003">
    <property type="entry name" value="Alcohol dehydrogenase, iron-containing"/>
    <property type="match status" value="1"/>
</dbReference>
<gene>
    <name evidence="6" type="primary">dhaT_13</name>
    <name evidence="6" type="ORF">SDC9_103537</name>
</gene>
<sequence>MFPAYYEFFSPVKICSGHKALNNLPYELDQLGATRPLIITDPGVTKAGLVQQVIDTFADSDIKVAALYDQVPPDSSSKVVNEIVQLYNANQCDSLVAVGGGSVIDTTKGVNIVITEGSDDLMKFAGAEMLKKPTRPFIVIPTTSGTGSEVTCVAVISDPDRGIKMSFTSNTLYPRVAILDPRMTLTLPPHITAATGMDALTHAVEAYISLQKNPMSDSYSWKAIQIIRANLVNVVKNGSDKEGRLALANASTMAGIAFSNAMVGVVHNLGHATGGVCHVPHGVAMNIFLPVGLEYNLPKAAAEIGELLLPLGGPDEYAHTPVDKRAERVITLIRAMKDELYELCKLPRTLKEAGVAHEKLPEIAAAALKDGASMYNVEDIEYKDALMLAEKAFE</sequence>
<dbReference type="PROSITE" id="PS00913">
    <property type="entry name" value="ADH_IRON_1"/>
    <property type="match status" value="1"/>
</dbReference>
<evidence type="ECO:0000259" key="4">
    <source>
        <dbReference type="Pfam" id="PF00465"/>
    </source>
</evidence>
<dbReference type="InterPro" id="IPR001670">
    <property type="entry name" value="ADH_Fe/GldA"/>
</dbReference>
<dbReference type="PANTHER" id="PTHR11496:SF102">
    <property type="entry name" value="ALCOHOL DEHYDROGENASE 4"/>
    <property type="match status" value="1"/>
</dbReference>